<evidence type="ECO:0000256" key="2">
    <source>
        <dbReference type="ARBA" id="ARBA00005249"/>
    </source>
</evidence>
<accession>A0A8T0J3N0</accession>
<comment type="function">
    <text evidence="7 8">TFIIF is a general transcription initiation factor that binds to RNA polymerase II and helps to recruit it to the initiation complex in collaboration with TFIIB. It promotes transcription elongation.</text>
</comment>
<comment type="subcellular location">
    <subcellularLocation>
        <location evidence="1 8">Nucleus</location>
    </subcellularLocation>
</comment>
<evidence type="ECO:0000256" key="4">
    <source>
        <dbReference type="ARBA" id="ARBA00023125"/>
    </source>
</evidence>
<dbReference type="Gene3D" id="3.30.40.10">
    <property type="entry name" value="Zinc/RING finger domain, C3HC4 (zinc finger)"/>
    <property type="match status" value="1"/>
</dbReference>
<protein>
    <recommendedName>
        <fullName evidence="8">Transcription initiation factor IIF subunit alpha</fullName>
    </recommendedName>
</protein>
<dbReference type="InterPro" id="IPR013083">
    <property type="entry name" value="Znf_RING/FYVE/PHD"/>
</dbReference>
<dbReference type="Pfam" id="PF05793">
    <property type="entry name" value="TFIIF_alpha"/>
    <property type="match status" value="1"/>
</dbReference>
<dbReference type="InterPro" id="IPR011039">
    <property type="entry name" value="TFIIF_interaction"/>
</dbReference>
<dbReference type="GO" id="GO:0016251">
    <property type="term" value="F:RNA polymerase II general transcription initiation factor activity"/>
    <property type="evidence" value="ECO:0007669"/>
    <property type="project" value="TreeGrafter"/>
</dbReference>
<feature type="compositionally biased region" description="Acidic residues" evidence="9">
    <location>
        <begin position="222"/>
        <end position="238"/>
    </location>
</feature>
<keyword evidence="11" id="KW-1185">Reference proteome</keyword>
<organism evidence="10 11">
    <name type="scientific">Ceratodon purpureus</name>
    <name type="common">Fire moss</name>
    <name type="synonym">Dicranum purpureum</name>
    <dbReference type="NCBI Taxonomy" id="3225"/>
    <lineage>
        <taxon>Eukaryota</taxon>
        <taxon>Viridiplantae</taxon>
        <taxon>Streptophyta</taxon>
        <taxon>Embryophyta</taxon>
        <taxon>Bryophyta</taxon>
        <taxon>Bryophytina</taxon>
        <taxon>Bryopsida</taxon>
        <taxon>Dicranidae</taxon>
        <taxon>Pseudoditrichales</taxon>
        <taxon>Ditrichaceae</taxon>
        <taxon>Ceratodon</taxon>
    </lineage>
</organism>
<feature type="region of interest" description="Disordered" evidence="9">
    <location>
        <begin position="198"/>
        <end position="489"/>
    </location>
</feature>
<gene>
    <name evidence="10" type="ORF">KC19_1G017900</name>
</gene>
<dbReference type="PANTHER" id="PTHR13011">
    <property type="entry name" value="TFIIF-ALPHA"/>
    <property type="match status" value="1"/>
</dbReference>
<feature type="compositionally biased region" description="Basic and acidic residues" evidence="9">
    <location>
        <begin position="382"/>
        <end position="393"/>
    </location>
</feature>
<keyword evidence="4 8" id="KW-0238">DNA-binding</keyword>
<dbReference type="SUPFAM" id="SSF46785">
    <property type="entry name" value="Winged helix' DNA-binding domain"/>
    <property type="match status" value="1"/>
</dbReference>
<reference evidence="10" key="1">
    <citation type="submission" date="2020-06" db="EMBL/GenBank/DDBJ databases">
        <title>WGS assembly of Ceratodon purpureus strain R40.</title>
        <authorList>
            <person name="Carey S.B."/>
            <person name="Jenkins J."/>
            <person name="Shu S."/>
            <person name="Lovell J.T."/>
            <person name="Sreedasyam A."/>
            <person name="Maumus F."/>
            <person name="Tiley G.P."/>
            <person name="Fernandez-Pozo N."/>
            <person name="Barry K."/>
            <person name="Chen C."/>
            <person name="Wang M."/>
            <person name="Lipzen A."/>
            <person name="Daum C."/>
            <person name="Saski C.A."/>
            <person name="Payton A.C."/>
            <person name="Mcbreen J.C."/>
            <person name="Conrad R.E."/>
            <person name="Kollar L.M."/>
            <person name="Olsson S."/>
            <person name="Huttunen S."/>
            <person name="Landis J.B."/>
            <person name="Wickett N.J."/>
            <person name="Johnson M.G."/>
            <person name="Rensing S.A."/>
            <person name="Grimwood J."/>
            <person name="Schmutz J."/>
            <person name="Mcdaniel S.F."/>
        </authorList>
    </citation>
    <scope>NUCLEOTIDE SEQUENCE</scope>
    <source>
        <strain evidence="10">R40</strain>
    </source>
</reference>
<evidence type="ECO:0000256" key="7">
    <source>
        <dbReference type="ARBA" id="ARBA00025232"/>
    </source>
</evidence>
<dbReference type="Proteomes" id="UP000822688">
    <property type="component" value="Chromosome 1"/>
</dbReference>
<evidence type="ECO:0000256" key="6">
    <source>
        <dbReference type="ARBA" id="ARBA00023242"/>
    </source>
</evidence>
<evidence type="ECO:0000256" key="3">
    <source>
        <dbReference type="ARBA" id="ARBA00023015"/>
    </source>
</evidence>
<keyword evidence="3 8" id="KW-0805">Transcription regulation</keyword>
<evidence type="ECO:0000256" key="8">
    <source>
        <dbReference type="RuleBase" id="RU366044"/>
    </source>
</evidence>
<dbReference type="GO" id="GO:0006367">
    <property type="term" value="P:transcription initiation at RNA polymerase II promoter"/>
    <property type="evidence" value="ECO:0007669"/>
    <property type="project" value="InterPro"/>
</dbReference>
<dbReference type="InterPro" id="IPR008851">
    <property type="entry name" value="TFIIF-alpha"/>
</dbReference>
<dbReference type="InterPro" id="IPR036390">
    <property type="entry name" value="WH_DNA-bd_sf"/>
</dbReference>
<dbReference type="GO" id="GO:0003677">
    <property type="term" value="F:DNA binding"/>
    <property type="evidence" value="ECO:0007669"/>
    <property type="project" value="UniProtKB-KW"/>
</dbReference>
<name>A0A8T0J3N0_CERPU</name>
<comment type="caution">
    <text evidence="10">The sequence shown here is derived from an EMBL/GenBank/DDBJ whole genome shotgun (WGS) entry which is preliminary data.</text>
</comment>
<dbReference type="Gene3D" id="1.10.10.10">
    <property type="entry name" value="Winged helix-like DNA-binding domain superfamily/Winged helix DNA-binding domain"/>
    <property type="match status" value="1"/>
</dbReference>
<feature type="compositionally biased region" description="Acidic residues" evidence="9">
    <location>
        <begin position="255"/>
        <end position="273"/>
    </location>
</feature>
<comment type="similarity">
    <text evidence="2 8">Belongs to the TFIIF alpha subunit family.</text>
</comment>
<evidence type="ECO:0000256" key="5">
    <source>
        <dbReference type="ARBA" id="ARBA00023163"/>
    </source>
</evidence>
<feature type="compositionally biased region" description="Basic and acidic residues" evidence="9">
    <location>
        <begin position="420"/>
        <end position="452"/>
    </location>
</feature>
<evidence type="ECO:0000256" key="9">
    <source>
        <dbReference type="SAM" id="MobiDB-lite"/>
    </source>
</evidence>
<evidence type="ECO:0000313" key="10">
    <source>
        <dbReference type="EMBL" id="KAG0589383.1"/>
    </source>
</evidence>
<dbReference type="PANTHER" id="PTHR13011:SF0">
    <property type="entry name" value="GENERAL TRANSCRIPTION FACTOR IIF SUBUNIT 1"/>
    <property type="match status" value="1"/>
</dbReference>
<dbReference type="InterPro" id="IPR036388">
    <property type="entry name" value="WH-like_DNA-bd_sf"/>
</dbReference>
<feature type="compositionally biased region" description="Acidic residues" evidence="9">
    <location>
        <begin position="312"/>
        <end position="321"/>
    </location>
</feature>
<feature type="compositionally biased region" description="Acidic residues" evidence="9">
    <location>
        <begin position="351"/>
        <end position="372"/>
    </location>
</feature>
<dbReference type="GO" id="GO:0032968">
    <property type="term" value="P:positive regulation of transcription elongation by RNA polymerase II"/>
    <property type="evidence" value="ECO:0007669"/>
    <property type="project" value="InterPro"/>
</dbReference>
<feature type="compositionally biased region" description="Acidic residues" evidence="9">
    <location>
        <begin position="283"/>
        <end position="298"/>
    </location>
</feature>
<keyword evidence="5 8" id="KW-0804">Transcription</keyword>
<dbReference type="GO" id="GO:0005674">
    <property type="term" value="C:transcription factor TFIIF complex"/>
    <property type="evidence" value="ECO:0007669"/>
    <property type="project" value="TreeGrafter"/>
</dbReference>
<dbReference type="SUPFAM" id="SSF50916">
    <property type="entry name" value="Rap30/74 interaction domains"/>
    <property type="match status" value="1"/>
</dbReference>
<evidence type="ECO:0000256" key="1">
    <source>
        <dbReference type="ARBA" id="ARBA00004123"/>
    </source>
</evidence>
<feature type="compositionally biased region" description="Polar residues" evidence="9">
    <location>
        <begin position="404"/>
        <end position="413"/>
    </location>
</feature>
<dbReference type="GO" id="GO:0001096">
    <property type="term" value="F:TFIIF-class transcription factor complex binding"/>
    <property type="evidence" value="ECO:0007669"/>
    <property type="project" value="TreeGrafter"/>
</dbReference>
<sequence>MAPVPDLVLKDNCTGCRTTKDLYGSNCGHLTLCMKCGKSMAETAAPCSECGTPVTRLVKELNVRAHTANKQHFIGRFLQGMPIFSKKKSDGANWSLQREGLQGRQLTEALKEKYKQKLWILEDDVGQQQFQGQLEGGQQATYFILLMHGSEFLTSPAGAWYNFNKVAHYKQLTLEEAEEQMKNRRKTADGYQRWMMKASNTGDMGKMPGSGAGGGGRRKGGDDDDMGSDKGEDDEDDEFGKKRLNLNKAAKGGDEDGEELANEIDLDEEEPERGDDWEHEETFTDDDEAVGNDPEEREEQVPEGPAPPEIKQDEEEEEELSQEGQRNEEGQGGLSKSGRELKKLLGKQGLDDSDGGDDDEEEDEDVDLDNDEVGMSPVLAPTKKDAPKEKDTPAEPTPAKAGNGKSTAAATNKSSKRKAPAVEDEKKPTSNKKAKADGDKGVKAAPAKKDSAKSGPAKGAPATTSAAAKPAAGGGVSEEEAKALLRSSGPIKSQDLVAKFKSRLKTQEDKAAFAAILKKISRIQKTDGVNFIVLR</sequence>
<keyword evidence="6 8" id="KW-0539">Nucleus</keyword>
<dbReference type="AlphaFoldDB" id="A0A8T0J3N0"/>
<proteinExistence type="inferred from homology"/>
<dbReference type="EMBL" id="CM026421">
    <property type="protein sequence ID" value="KAG0589383.1"/>
    <property type="molecule type" value="Genomic_DNA"/>
</dbReference>
<evidence type="ECO:0000313" key="11">
    <source>
        <dbReference type="Proteomes" id="UP000822688"/>
    </source>
</evidence>
<feature type="compositionally biased region" description="Low complexity" evidence="9">
    <location>
        <begin position="453"/>
        <end position="471"/>
    </location>
</feature>